<comment type="subunit">
    <text evidence="6">Part of the 30S ribosomal subunit.</text>
</comment>
<dbReference type="FunFam" id="3.30.1490.10:FF:000001">
    <property type="entry name" value="30S ribosomal protein S8"/>
    <property type="match status" value="1"/>
</dbReference>
<dbReference type="SUPFAM" id="SSF56047">
    <property type="entry name" value="Ribosomal protein S8"/>
    <property type="match status" value="1"/>
</dbReference>
<keyword evidence="7" id="KW-0150">Chloroplast</keyword>
<protein>
    <recommendedName>
        <fullName evidence="5 6">Small ribosomal subunit protein uS8c</fullName>
    </recommendedName>
</protein>
<dbReference type="Gene3D" id="3.30.1490.10">
    <property type="match status" value="1"/>
</dbReference>
<evidence type="ECO:0000256" key="5">
    <source>
        <dbReference type="ARBA" id="ARBA00035153"/>
    </source>
</evidence>
<dbReference type="AlphaFoldDB" id="A0A1B0VB13"/>
<dbReference type="GO" id="GO:0006412">
    <property type="term" value="P:translation"/>
    <property type="evidence" value="ECO:0007669"/>
    <property type="project" value="UniProtKB-UniRule"/>
</dbReference>
<evidence type="ECO:0000256" key="4">
    <source>
        <dbReference type="ARBA" id="ARBA00023274"/>
    </source>
</evidence>
<dbReference type="HAMAP" id="MF_01302_B">
    <property type="entry name" value="Ribosomal_uS8_B"/>
    <property type="match status" value="1"/>
</dbReference>
<evidence type="ECO:0000256" key="3">
    <source>
        <dbReference type="ARBA" id="ARBA00022980"/>
    </source>
</evidence>
<name>A0A1B0VB13_9ROSI</name>
<evidence type="ECO:0000256" key="6">
    <source>
        <dbReference type="HAMAP-Rule" id="MF_01302"/>
    </source>
</evidence>
<keyword evidence="3 6" id="KW-0689">Ribosomal protein</keyword>
<comment type="subcellular location">
    <subcellularLocation>
        <location evidence="6">Plastid</location>
        <location evidence="6">Chloroplast</location>
    </subcellularLocation>
</comment>
<sequence>MNKDIIANLITSIRNADMNRKEIIRIKSTTLTESIIKILYKEGFLTNIRKHSEGKHNFLVLTLRHRIKSKKLYYKNILNFKQISRPGLRIYYSYKKIPEILGNMIIGIISTSQGIITDREAQSKRIGGELLCCIW</sequence>
<dbReference type="GeneID" id="29071004"/>
<dbReference type="InterPro" id="IPR035987">
    <property type="entry name" value="Ribosomal_uS8_sf"/>
</dbReference>
<keyword evidence="7" id="KW-0934">Plastid</keyword>
<comment type="function">
    <text evidence="1 6">One of the primary rRNA binding proteins, it binds directly to 16S rRNA central domain where it helps coordinate assembly of the platform of the 30S subunit.</text>
</comment>
<reference evidence="7" key="1">
    <citation type="journal article" date="2016" name="Ann. Bot.">
        <title>Understanding the evolution of holoparasitic plants: the complete plastid genome of the holoparasite Cytinus hypocistis (Cytinaceae).</title>
        <authorList>
            <person name="Roquet C."/>
            <person name="Coissac E."/>
            <person name="Cruaud C."/>
            <person name="Boleda M."/>
            <person name="Boyer F."/>
            <person name="Alberti A."/>
            <person name="Gielly L."/>
            <person name="Taberlet P."/>
            <person name="Thuiller W."/>
            <person name="Van Es J."/>
            <person name="Lavergne S."/>
        </authorList>
    </citation>
    <scope>NUCLEOTIDE SEQUENCE</scope>
</reference>
<dbReference type="PANTHER" id="PTHR11758">
    <property type="entry name" value="40S RIBOSOMAL PROTEIN S15A"/>
    <property type="match status" value="1"/>
</dbReference>
<dbReference type="EMBL" id="KT335971">
    <property type="protein sequence ID" value="AMR36137.1"/>
    <property type="molecule type" value="Genomic_DNA"/>
</dbReference>
<organism evidence="7">
    <name type="scientific">Cytinus hypocistis</name>
    <dbReference type="NCBI Taxonomy" id="327100"/>
    <lineage>
        <taxon>Eukaryota</taxon>
        <taxon>Viridiplantae</taxon>
        <taxon>Streptophyta</taxon>
        <taxon>Embryophyta</taxon>
        <taxon>Tracheophyta</taxon>
        <taxon>Spermatophyta</taxon>
        <taxon>Magnoliopsida</taxon>
        <taxon>eudicotyledons</taxon>
        <taxon>Gunneridae</taxon>
        <taxon>Pentapetalae</taxon>
        <taxon>rosids</taxon>
        <taxon>malvids</taxon>
        <taxon>Malvales</taxon>
        <taxon>Cytinaceae</taxon>
        <taxon>Cytinus</taxon>
    </lineage>
</organism>
<gene>
    <name evidence="6 7" type="primary">rps8</name>
</gene>
<keyword evidence="6" id="KW-0699">rRNA-binding</keyword>
<dbReference type="GO" id="GO:1990904">
    <property type="term" value="C:ribonucleoprotein complex"/>
    <property type="evidence" value="ECO:0007669"/>
    <property type="project" value="UniProtKB-KW"/>
</dbReference>
<dbReference type="Pfam" id="PF00410">
    <property type="entry name" value="Ribosomal_S8"/>
    <property type="match status" value="1"/>
</dbReference>
<evidence type="ECO:0000313" key="7">
    <source>
        <dbReference type="EMBL" id="AMR36137.1"/>
    </source>
</evidence>
<keyword evidence="4 6" id="KW-0687">Ribonucleoprotein</keyword>
<dbReference type="NCBIfam" id="NF001109">
    <property type="entry name" value="PRK00136.1"/>
    <property type="match status" value="1"/>
</dbReference>
<evidence type="ECO:0000256" key="1">
    <source>
        <dbReference type="ARBA" id="ARBA00002569"/>
    </source>
</evidence>
<proteinExistence type="inferred from homology"/>
<dbReference type="GO" id="GO:0019843">
    <property type="term" value="F:rRNA binding"/>
    <property type="evidence" value="ECO:0007669"/>
    <property type="project" value="UniProtKB-UniRule"/>
</dbReference>
<dbReference type="GO" id="GO:0005840">
    <property type="term" value="C:ribosome"/>
    <property type="evidence" value="ECO:0007669"/>
    <property type="project" value="UniProtKB-KW"/>
</dbReference>
<dbReference type="GO" id="GO:0003735">
    <property type="term" value="F:structural constituent of ribosome"/>
    <property type="evidence" value="ECO:0007669"/>
    <property type="project" value="InterPro"/>
</dbReference>
<dbReference type="RefSeq" id="YP_009294803.1">
    <property type="nucleotide sequence ID" value="NC_031150.1"/>
</dbReference>
<comment type="similarity">
    <text evidence="2 6">Belongs to the universal ribosomal protein uS8 family.</text>
</comment>
<accession>A0A1B0VB13</accession>
<dbReference type="GO" id="GO:0009507">
    <property type="term" value="C:chloroplast"/>
    <property type="evidence" value="ECO:0007669"/>
    <property type="project" value="UniProtKB-SubCell"/>
</dbReference>
<dbReference type="Gene3D" id="3.30.1370.30">
    <property type="match status" value="1"/>
</dbReference>
<geneLocation type="chloroplast" evidence="7"/>
<dbReference type="InterPro" id="IPR000630">
    <property type="entry name" value="Ribosomal_uS8"/>
</dbReference>
<evidence type="ECO:0000256" key="2">
    <source>
        <dbReference type="ARBA" id="ARBA00006471"/>
    </source>
</evidence>
<keyword evidence="6" id="KW-0694">RNA-binding</keyword>